<organism evidence="1 2">
    <name type="scientific">Panicum virgatum</name>
    <name type="common">Blackwell switchgrass</name>
    <dbReference type="NCBI Taxonomy" id="38727"/>
    <lineage>
        <taxon>Eukaryota</taxon>
        <taxon>Viridiplantae</taxon>
        <taxon>Streptophyta</taxon>
        <taxon>Embryophyta</taxon>
        <taxon>Tracheophyta</taxon>
        <taxon>Spermatophyta</taxon>
        <taxon>Magnoliopsida</taxon>
        <taxon>Liliopsida</taxon>
        <taxon>Poales</taxon>
        <taxon>Poaceae</taxon>
        <taxon>PACMAD clade</taxon>
        <taxon>Panicoideae</taxon>
        <taxon>Panicodae</taxon>
        <taxon>Paniceae</taxon>
        <taxon>Panicinae</taxon>
        <taxon>Panicum</taxon>
        <taxon>Panicum sect. Hiantes</taxon>
    </lineage>
</organism>
<comment type="caution">
    <text evidence="1">The sequence shown here is derived from an EMBL/GenBank/DDBJ whole genome shotgun (WGS) entry which is preliminary data.</text>
</comment>
<proteinExistence type="predicted"/>
<name>A0A8T0NSE9_PANVG</name>
<evidence type="ECO:0000313" key="2">
    <source>
        <dbReference type="Proteomes" id="UP000823388"/>
    </source>
</evidence>
<reference evidence="1" key="1">
    <citation type="submission" date="2020-05" db="EMBL/GenBank/DDBJ databases">
        <title>WGS assembly of Panicum virgatum.</title>
        <authorList>
            <person name="Lovell J.T."/>
            <person name="Jenkins J."/>
            <person name="Shu S."/>
            <person name="Juenger T.E."/>
            <person name="Schmutz J."/>
        </authorList>
    </citation>
    <scope>NUCLEOTIDE SEQUENCE</scope>
    <source>
        <strain evidence="1">AP13</strain>
    </source>
</reference>
<dbReference type="EMBL" id="CM029053">
    <property type="protein sequence ID" value="KAG2549654.1"/>
    <property type="molecule type" value="Genomic_DNA"/>
</dbReference>
<sequence>METIRAEAVADGQPPMTSAEVVSKVISLTSSTFIFFKNIGISTPSLKTPSTAEQALRQQLAIEKQGEAAIHDQVVDLKKRSEAAEEALATTHRQFEELKKQQEESNLILERILMVSIAGTPS</sequence>
<evidence type="ECO:0000313" key="1">
    <source>
        <dbReference type="EMBL" id="KAG2549654.1"/>
    </source>
</evidence>
<dbReference type="Proteomes" id="UP000823388">
    <property type="component" value="Chromosome 9K"/>
</dbReference>
<protein>
    <submittedName>
        <fullName evidence="1">Uncharacterized protein</fullName>
    </submittedName>
</protein>
<keyword evidence="2" id="KW-1185">Reference proteome</keyword>
<dbReference type="AlphaFoldDB" id="A0A8T0NSE9"/>
<gene>
    <name evidence="1" type="ORF">PVAP13_9KG417800</name>
</gene>
<accession>A0A8T0NSE9</accession>